<evidence type="ECO:0000313" key="3">
    <source>
        <dbReference type="Proteomes" id="UP000076502"/>
    </source>
</evidence>
<organism evidence="2 3">
    <name type="scientific">Dufourea novaeangliae</name>
    <name type="common">Sweat bee</name>
    <dbReference type="NCBI Taxonomy" id="178035"/>
    <lineage>
        <taxon>Eukaryota</taxon>
        <taxon>Metazoa</taxon>
        <taxon>Ecdysozoa</taxon>
        <taxon>Arthropoda</taxon>
        <taxon>Hexapoda</taxon>
        <taxon>Insecta</taxon>
        <taxon>Pterygota</taxon>
        <taxon>Neoptera</taxon>
        <taxon>Endopterygota</taxon>
        <taxon>Hymenoptera</taxon>
        <taxon>Apocrita</taxon>
        <taxon>Aculeata</taxon>
        <taxon>Apoidea</taxon>
        <taxon>Anthophila</taxon>
        <taxon>Halictidae</taxon>
        <taxon>Rophitinae</taxon>
        <taxon>Dufourea</taxon>
    </lineage>
</organism>
<evidence type="ECO:0000313" key="2">
    <source>
        <dbReference type="EMBL" id="KZC12075.1"/>
    </source>
</evidence>
<proteinExistence type="predicted"/>
<evidence type="ECO:0000259" key="1">
    <source>
        <dbReference type="PROSITE" id="PS50994"/>
    </source>
</evidence>
<accession>A0A154PJS3</accession>
<dbReference type="AlphaFoldDB" id="A0A154PJS3"/>
<dbReference type="SUPFAM" id="SSF53098">
    <property type="entry name" value="Ribonuclease H-like"/>
    <property type="match status" value="1"/>
</dbReference>
<dbReference type="InterPro" id="IPR036397">
    <property type="entry name" value="RNaseH_sf"/>
</dbReference>
<feature type="domain" description="Integrase catalytic" evidence="1">
    <location>
        <begin position="1"/>
        <end position="68"/>
    </location>
</feature>
<keyword evidence="3" id="KW-1185">Reference proteome</keyword>
<dbReference type="EMBL" id="KQ434938">
    <property type="protein sequence ID" value="KZC12075.1"/>
    <property type="molecule type" value="Genomic_DNA"/>
</dbReference>
<dbReference type="GO" id="GO:0003676">
    <property type="term" value="F:nucleic acid binding"/>
    <property type="evidence" value="ECO:0007669"/>
    <property type="project" value="InterPro"/>
</dbReference>
<dbReference type="InterPro" id="IPR012337">
    <property type="entry name" value="RNaseH-like_sf"/>
</dbReference>
<gene>
    <name evidence="2" type="ORF">WN55_03156</name>
</gene>
<dbReference type="Gene3D" id="3.30.420.10">
    <property type="entry name" value="Ribonuclease H-like superfamily/Ribonuclease H"/>
    <property type="match status" value="1"/>
</dbReference>
<dbReference type="PANTHER" id="PTHR42648:SF28">
    <property type="entry name" value="TRANSPOSON-ENCODED PROTEIN WITH RIBONUCLEASE H-LIKE AND RETROVIRUS ZINC FINGER-LIKE DOMAINS"/>
    <property type="match status" value="1"/>
</dbReference>
<dbReference type="InterPro" id="IPR039537">
    <property type="entry name" value="Retrotran_Ty1/copia-like"/>
</dbReference>
<dbReference type="GO" id="GO:0015074">
    <property type="term" value="P:DNA integration"/>
    <property type="evidence" value="ECO:0007669"/>
    <property type="project" value="InterPro"/>
</dbReference>
<reference evidence="2 3" key="1">
    <citation type="submission" date="2015-07" db="EMBL/GenBank/DDBJ databases">
        <title>The genome of Dufourea novaeangliae.</title>
        <authorList>
            <person name="Pan H."/>
            <person name="Kapheim K."/>
        </authorList>
    </citation>
    <scope>NUCLEOTIDE SEQUENCE [LARGE SCALE GENOMIC DNA]</scope>
    <source>
        <strain evidence="2">0120121106</strain>
        <tissue evidence="2">Whole body</tissue>
    </source>
</reference>
<protein>
    <submittedName>
        <fullName evidence="2">Copia protein</fullName>
    </submittedName>
</protein>
<dbReference type="PROSITE" id="PS50994">
    <property type="entry name" value="INTEGRASE"/>
    <property type="match status" value="1"/>
</dbReference>
<sequence>MTYMPRQNGVAKRMNRTLLDLVRSTISGTGLPKQAWAELTYAAAYTRNRISNTHNENKTPYEIWNRNKPSIRHPRVIGCETFVDIPKERRFSKLTSRPEKEILVEYTIFGKSLYRSRII</sequence>
<dbReference type="PANTHER" id="PTHR42648">
    <property type="entry name" value="TRANSPOSASE, PUTATIVE-RELATED"/>
    <property type="match status" value="1"/>
</dbReference>
<name>A0A154PJS3_DUFNO</name>
<dbReference type="STRING" id="178035.A0A154PJS3"/>
<dbReference type="InterPro" id="IPR001584">
    <property type="entry name" value="Integrase_cat-core"/>
</dbReference>
<dbReference type="Proteomes" id="UP000076502">
    <property type="component" value="Unassembled WGS sequence"/>
</dbReference>